<evidence type="ECO:0000256" key="2">
    <source>
        <dbReference type="ARBA" id="ARBA00004936"/>
    </source>
</evidence>
<feature type="domain" description="Sulfatase N-terminal" evidence="8">
    <location>
        <begin position="318"/>
        <end position="614"/>
    </location>
</feature>
<gene>
    <name evidence="9" type="ORF">SAMN04487860_106103</name>
</gene>
<proteinExistence type="predicted"/>
<keyword evidence="4 7" id="KW-0812">Transmembrane</keyword>
<accession>A0A1M7JMS3</accession>
<dbReference type="PANTHER" id="PTHR47371:SF3">
    <property type="entry name" value="PHOSPHOGLYCEROL TRANSFERASE I"/>
    <property type="match status" value="1"/>
</dbReference>
<dbReference type="SUPFAM" id="SSF53649">
    <property type="entry name" value="Alkaline phosphatase-like"/>
    <property type="match status" value="1"/>
</dbReference>
<dbReference type="PANTHER" id="PTHR47371">
    <property type="entry name" value="LIPOTEICHOIC ACID SYNTHASE"/>
    <property type="match status" value="1"/>
</dbReference>
<dbReference type="Gene3D" id="3.40.720.10">
    <property type="entry name" value="Alkaline Phosphatase, subunit A"/>
    <property type="match status" value="1"/>
</dbReference>
<feature type="transmembrane region" description="Helical" evidence="7">
    <location>
        <begin position="209"/>
        <end position="233"/>
    </location>
</feature>
<evidence type="ECO:0000313" key="10">
    <source>
        <dbReference type="Proteomes" id="UP000184394"/>
    </source>
</evidence>
<feature type="transmembrane region" description="Helical" evidence="7">
    <location>
        <begin position="35"/>
        <end position="53"/>
    </location>
</feature>
<dbReference type="GO" id="GO:0005886">
    <property type="term" value="C:plasma membrane"/>
    <property type="evidence" value="ECO:0007669"/>
    <property type="project" value="UniProtKB-SubCell"/>
</dbReference>
<protein>
    <submittedName>
        <fullName evidence="9">Sulfatase</fullName>
    </submittedName>
</protein>
<comment type="subcellular location">
    <subcellularLocation>
        <location evidence="1">Cell membrane</location>
        <topology evidence="1">Multi-pass membrane protein</topology>
    </subcellularLocation>
</comment>
<feature type="transmembrane region" description="Helical" evidence="7">
    <location>
        <begin position="101"/>
        <end position="122"/>
    </location>
</feature>
<keyword evidence="3" id="KW-1003">Cell membrane</keyword>
<feature type="transmembrane region" description="Helical" evidence="7">
    <location>
        <begin position="158"/>
        <end position="182"/>
    </location>
</feature>
<comment type="pathway">
    <text evidence="2">Cell wall biogenesis; lipoteichoic acid biosynthesis.</text>
</comment>
<evidence type="ECO:0000256" key="5">
    <source>
        <dbReference type="ARBA" id="ARBA00022989"/>
    </source>
</evidence>
<dbReference type="InterPro" id="IPR017850">
    <property type="entry name" value="Alkaline_phosphatase_core_sf"/>
</dbReference>
<dbReference type="CDD" id="cd16015">
    <property type="entry name" value="LTA_synthase"/>
    <property type="match status" value="1"/>
</dbReference>
<feature type="transmembrane region" description="Helical" evidence="7">
    <location>
        <begin position="266"/>
        <end position="285"/>
    </location>
</feature>
<reference evidence="9 10" key="1">
    <citation type="submission" date="2016-11" db="EMBL/GenBank/DDBJ databases">
        <authorList>
            <person name="Jaros S."/>
            <person name="Januszkiewicz K."/>
            <person name="Wedrychowicz H."/>
        </authorList>
    </citation>
    <scope>NUCLEOTIDE SEQUENCE [LARGE SCALE GENOMIC DNA]</scope>
    <source>
        <strain evidence="9 10">Y1</strain>
    </source>
</reference>
<evidence type="ECO:0000256" key="7">
    <source>
        <dbReference type="SAM" id="Phobius"/>
    </source>
</evidence>
<feature type="transmembrane region" description="Helical" evidence="7">
    <location>
        <begin position="9"/>
        <end position="29"/>
    </location>
</feature>
<evidence type="ECO:0000313" key="9">
    <source>
        <dbReference type="EMBL" id="SHM54191.1"/>
    </source>
</evidence>
<dbReference type="InterPro" id="IPR050448">
    <property type="entry name" value="OpgB/LTA_synthase_biosynth"/>
</dbReference>
<evidence type="ECO:0000256" key="4">
    <source>
        <dbReference type="ARBA" id="ARBA00022692"/>
    </source>
</evidence>
<keyword evidence="6 7" id="KW-0472">Membrane</keyword>
<keyword evidence="5 7" id="KW-1133">Transmembrane helix</keyword>
<name>A0A1M7JMS3_RUMFL</name>
<evidence type="ECO:0000256" key="6">
    <source>
        <dbReference type="ARBA" id="ARBA00023136"/>
    </source>
</evidence>
<sequence>MKKNASRMYYLIFSLIAVIIAGFIATLLLITSPPIHVVLLHSAITFSSIISLFIIPKPFFKSQNWFYKLLFSAVYCTAMYFKANDYIQVSIADNEYDIIKWLLLWGIPVLIYYAFSLADKLLTKQYDKKKRFGIIWKSWAVYYSPAFKRGKDSPKIKLRISGLINTLIFLTATLCIAATIYLKLQFPSTDLSVILFTLRFIQGGITKEIAYIIAGFVIALVIANGFFIVSSVIKSNQDKYELRSPDRSESFVMTKSEMTKGILKEVPLIAMLASSVFLLANQVSLKTYIKNQRSSSTIYEDHYIKPDMSLLTFPEKKKNLIYISAESIENAYTSFANGGIQDNDHIPNLIKLASDNINFSNDNDLGGQSIFYPAINYTMGSCVAQTSGISFMPFFSGIINQENPTNAILPSAVKLEKLLSDAGYNQTFIRGEKASFSGIDIYFGKEKNSELIDFFNAVKKGFIPERYDHFGFDDAKLFDISKQVISQLAQKDEPFAVTLYTLDTHMPEGGYRCKLCDDSVTDDRSACIECSDRQITNFVHWVQEQPFADDTVIIIYGDHLSPVEARTLFRNKTSDYTRTTYNCIINAQKEPVNAKNRLFTPMDMFPTTLSAIGVDIEGDRLGLGTDLFSDKPTLCEELGKDKFLQQIQLNSKYFQKEFWKED</sequence>
<organism evidence="9 10">
    <name type="scientific">Ruminococcus flavefaciens</name>
    <dbReference type="NCBI Taxonomy" id="1265"/>
    <lineage>
        <taxon>Bacteria</taxon>
        <taxon>Bacillati</taxon>
        <taxon>Bacillota</taxon>
        <taxon>Clostridia</taxon>
        <taxon>Eubacteriales</taxon>
        <taxon>Oscillospiraceae</taxon>
        <taxon>Ruminococcus</taxon>
    </lineage>
</organism>
<feature type="transmembrane region" description="Helical" evidence="7">
    <location>
        <begin position="65"/>
        <end position="81"/>
    </location>
</feature>
<evidence type="ECO:0000256" key="3">
    <source>
        <dbReference type="ARBA" id="ARBA00022475"/>
    </source>
</evidence>
<dbReference type="AlphaFoldDB" id="A0A1M7JMS3"/>
<dbReference type="InterPro" id="IPR000917">
    <property type="entry name" value="Sulfatase_N"/>
</dbReference>
<evidence type="ECO:0000256" key="1">
    <source>
        <dbReference type="ARBA" id="ARBA00004651"/>
    </source>
</evidence>
<dbReference type="EMBL" id="FRCT01000006">
    <property type="protein sequence ID" value="SHM54191.1"/>
    <property type="molecule type" value="Genomic_DNA"/>
</dbReference>
<evidence type="ECO:0000259" key="8">
    <source>
        <dbReference type="Pfam" id="PF00884"/>
    </source>
</evidence>
<dbReference type="Proteomes" id="UP000184394">
    <property type="component" value="Unassembled WGS sequence"/>
</dbReference>
<dbReference type="RefSeq" id="WP_072950509.1">
    <property type="nucleotide sequence ID" value="NZ_FRCT01000006.1"/>
</dbReference>
<dbReference type="Pfam" id="PF00884">
    <property type="entry name" value="Sulfatase"/>
    <property type="match status" value="1"/>
</dbReference>